<comment type="similarity">
    <text evidence="1">Belongs to the WEB family.</text>
</comment>
<reference evidence="4 5" key="1">
    <citation type="submission" date="2017-09" db="EMBL/GenBank/DDBJ databases">
        <title>WGS assembly of Aquilegia coerulea Goldsmith.</title>
        <authorList>
            <person name="Hodges S."/>
            <person name="Kramer E."/>
            <person name="Nordborg M."/>
            <person name="Tomkins J."/>
            <person name="Borevitz J."/>
            <person name="Derieg N."/>
            <person name="Yan J."/>
            <person name="Mihaltcheva S."/>
            <person name="Hayes R.D."/>
            <person name="Rokhsar D."/>
        </authorList>
    </citation>
    <scope>NUCLEOTIDE SEQUENCE [LARGE SCALE GENOMIC DNA]</scope>
    <source>
        <strain evidence="5">cv. Goldsmith</strain>
    </source>
</reference>
<dbReference type="PANTHER" id="PTHR32054">
    <property type="entry name" value="HEAVY CHAIN, PUTATIVE, EXPRESSED-RELATED-RELATED"/>
    <property type="match status" value="1"/>
</dbReference>
<dbReference type="GO" id="GO:0009904">
    <property type="term" value="P:chloroplast accumulation movement"/>
    <property type="evidence" value="ECO:0007669"/>
    <property type="project" value="TreeGrafter"/>
</dbReference>
<feature type="coiled-coil region" evidence="3">
    <location>
        <begin position="430"/>
        <end position="478"/>
    </location>
</feature>
<dbReference type="GO" id="GO:0005829">
    <property type="term" value="C:cytosol"/>
    <property type="evidence" value="ECO:0007669"/>
    <property type="project" value="TreeGrafter"/>
</dbReference>
<evidence type="ECO:0000256" key="2">
    <source>
        <dbReference type="ARBA" id="ARBA00023054"/>
    </source>
</evidence>
<gene>
    <name evidence="4" type="ORF">AQUCO_00200743v1</name>
</gene>
<evidence type="ECO:0000256" key="1">
    <source>
        <dbReference type="ARBA" id="ARBA00005485"/>
    </source>
</evidence>
<dbReference type="Proteomes" id="UP000230069">
    <property type="component" value="Unassembled WGS sequence"/>
</dbReference>
<sequence>MGEIDTKPIESVQAALSLFGEKVDQRKYRSTDSEAERDQLIGDCREARTQIAGLEYKVKEISYLLLEAGNAQEQLVHVINELNVTQEELHNVQAELATSEESKVSAMTQVEILGTAVKVEREKSDELLGHVSELNEAVCQLKLTAIEAEKENSRILAVEEDIIDMGNMEAVKARERLEEIREQIDILQESENQLLAQSLLIDSLHAELEQEKEFHSSFEQAASNAIDDMNQVRSELDLLKRVNSDQAGHIKSMETVLRELQSEMNNSKDEASCLSHEIEALTSEIEKVKNEMDEVSGRESEAQVEIALLKAEIHKRRSEIAAAEARANSVKSGLYLAVKQLAIEAGEAKKETKMLKLEMESAEAEEETGSFTIVNLQAAEYTQGDTSSHITISMGEYESLIHKAQIANQVQQSPPEVACEPLETDSMFELHDLKQELEAATMEIEKLRSVAVQAINRAEQAEKAKMAIEGQLRNWRENKQRRRAAAIASLREEPTRRESNSPLTYDSRYAMTPKVYQPLSKILNMKF</sequence>
<dbReference type="InterPro" id="IPR008545">
    <property type="entry name" value="Web"/>
</dbReference>
<feature type="coiled-coil region" evidence="3">
    <location>
        <begin position="163"/>
        <end position="197"/>
    </location>
</feature>
<dbReference type="Gene3D" id="1.10.287.1490">
    <property type="match status" value="1"/>
</dbReference>
<accession>A0A2G5F4J8</accession>
<protein>
    <recommendedName>
        <fullName evidence="6">WEB family protein</fullName>
    </recommendedName>
</protein>
<feature type="coiled-coil region" evidence="3">
    <location>
        <begin position="250"/>
        <end position="367"/>
    </location>
</feature>
<organism evidence="4 5">
    <name type="scientific">Aquilegia coerulea</name>
    <name type="common">Rocky mountain columbine</name>
    <dbReference type="NCBI Taxonomy" id="218851"/>
    <lineage>
        <taxon>Eukaryota</taxon>
        <taxon>Viridiplantae</taxon>
        <taxon>Streptophyta</taxon>
        <taxon>Embryophyta</taxon>
        <taxon>Tracheophyta</taxon>
        <taxon>Spermatophyta</taxon>
        <taxon>Magnoliopsida</taxon>
        <taxon>Ranunculales</taxon>
        <taxon>Ranunculaceae</taxon>
        <taxon>Thalictroideae</taxon>
        <taxon>Aquilegia</taxon>
    </lineage>
</organism>
<dbReference type="PANTHER" id="PTHR32054:SF17">
    <property type="entry name" value="EXPRESSED PROTEIN"/>
    <property type="match status" value="1"/>
</dbReference>
<dbReference type="EMBL" id="KZ305019">
    <property type="protein sequence ID" value="PIA62934.1"/>
    <property type="molecule type" value="Genomic_DNA"/>
</dbReference>
<feature type="coiled-coil region" evidence="3">
    <location>
        <begin position="75"/>
        <end position="102"/>
    </location>
</feature>
<evidence type="ECO:0000313" key="5">
    <source>
        <dbReference type="Proteomes" id="UP000230069"/>
    </source>
</evidence>
<dbReference type="InParanoid" id="A0A2G5F4J8"/>
<dbReference type="GO" id="GO:0009903">
    <property type="term" value="P:chloroplast avoidance movement"/>
    <property type="evidence" value="ECO:0007669"/>
    <property type="project" value="TreeGrafter"/>
</dbReference>
<dbReference type="AlphaFoldDB" id="A0A2G5F4J8"/>
<keyword evidence="5" id="KW-1185">Reference proteome</keyword>
<dbReference type="Pfam" id="PF05701">
    <property type="entry name" value="WEMBL"/>
    <property type="match status" value="1"/>
</dbReference>
<keyword evidence="2 3" id="KW-0175">Coiled coil</keyword>
<proteinExistence type="inferred from homology"/>
<dbReference type="OrthoDB" id="673185at2759"/>
<evidence type="ECO:0000313" key="4">
    <source>
        <dbReference type="EMBL" id="PIA62934.1"/>
    </source>
</evidence>
<name>A0A2G5F4J8_AQUCA</name>
<evidence type="ECO:0008006" key="6">
    <source>
        <dbReference type="Google" id="ProtNLM"/>
    </source>
</evidence>
<evidence type="ECO:0000256" key="3">
    <source>
        <dbReference type="SAM" id="Coils"/>
    </source>
</evidence>
<dbReference type="STRING" id="218851.A0A2G5F4J8"/>